<dbReference type="EMBL" id="JAAITS010000043">
    <property type="protein sequence ID" value="NSG86536.1"/>
    <property type="molecule type" value="Genomic_DNA"/>
</dbReference>
<evidence type="ECO:0000256" key="1">
    <source>
        <dbReference type="ARBA" id="ARBA00023125"/>
    </source>
</evidence>
<evidence type="ECO:0000313" key="2">
    <source>
        <dbReference type="EMBL" id="NSG86536.1"/>
    </source>
</evidence>
<gene>
    <name evidence="2" type="ORF">G5B17_14225</name>
</gene>
<dbReference type="InterPro" id="IPR036388">
    <property type="entry name" value="WH-like_DNA-bd_sf"/>
</dbReference>
<keyword evidence="1" id="KW-0238">DNA-binding</keyword>
<dbReference type="PROSITE" id="PS51197">
    <property type="entry name" value="HTH_RRF2_2"/>
    <property type="match status" value="1"/>
</dbReference>
<comment type="caution">
    <text evidence="2">The sequence shown here is derived from an EMBL/GenBank/DDBJ whole genome shotgun (WGS) entry which is preliminary data.</text>
</comment>
<protein>
    <submittedName>
        <fullName evidence="2">Rrf2 family transcriptional regulator</fullName>
    </submittedName>
</protein>
<proteinExistence type="predicted"/>
<evidence type="ECO:0000313" key="3">
    <source>
        <dbReference type="Proteomes" id="UP001644719"/>
    </source>
</evidence>
<dbReference type="NCBIfam" id="TIGR00738">
    <property type="entry name" value="rrf2_super"/>
    <property type="match status" value="1"/>
</dbReference>
<accession>A0ABX2H8K9</accession>
<sequence>MRISTKGRYAIKLMLDLATNDNGEPIRLKDVARRQEISEKYLEQIISVLNKAGYVKSVRGPQGGYLLQRRPEEYTVGMILRLTEGCLSPVDCVAPDGAGCEKGDACVTRILWKKIDDAINEVVDNITLGDLLDWQAASADDYVI</sequence>
<dbReference type="Gene3D" id="1.10.10.10">
    <property type="entry name" value="Winged helix-like DNA-binding domain superfamily/Winged helix DNA-binding domain"/>
    <property type="match status" value="1"/>
</dbReference>
<name>A0ABX2H8K9_9FIRM</name>
<dbReference type="Proteomes" id="UP001644719">
    <property type="component" value="Unassembled WGS sequence"/>
</dbReference>
<keyword evidence="3" id="KW-1185">Reference proteome</keyword>
<dbReference type="PANTHER" id="PTHR33221:SF5">
    <property type="entry name" value="HTH-TYPE TRANSCRIPTIONAL REGULATOR ISCR"/>
    <property type="match status" value="1"/>
</dbReference>
<dbReference type="PROSITE" id="PS01332">
    <property type="entry name" value="HTH_RRF2_1"/>
    <property type="match status" value="1"/>
</dbReference>
<dbReference type="InterPro" id="IPR000944">
    <property type="entry name" value="Tscrpt_reg_Rrf2"/>
</dbReference>
<organism evidence="2 3">
    <name type="scientific">Blautia faecis</name>
    <dbReference type="NCBI Taxonomy" id="871665"/>
    <lineage>
        <taxon>Bacteria</taxon>
        <taxon>Bacillati</taxon>
        <taxon>Bacillota</taxon>
        <taxon>Clostridia</taxon>
        <taxon>Lachnospirales</taxon>
        <taxon>Lachnospiraceae</taxon>
        <taxon>Blautia</taxon>
    </lineage>
</organism>
<dbReference type="Pfam" id="PF02082">
    <property type="entry name" value="Rrf2"/>
    <property type="match status" value="1"/>
</dbReference>
<dbReference type="InterPro" id="IPR030489">
    <property type="entry name" value="TR_Rrf2-type_CS"/>
</dbReference>
<dbReference type="RefSeq" id="WP_173716837.1">
    <property type="nucleotide sequence ID" value="NZ_JAAINN010000026.1"/>
</dbReference>
<dbReference type="InterPro" id="IPR036390">
    <property type="entry name" value="WH_DNA-bd_sf"/>
</dbReference>
<dbReference type="PANTHER" id="PTHR33221">
    <property type="entry name" value="WINGED HELIX-TURN-HELIX TRANSCRIPTIONAL REGULATOR, RRF2 FAMILY"/>
    <property type="match status" value="1"/>
</dbReference>
<dbReference type="SUPFAM" id="SSF46785">
    <property type="entry name" value="Winged helix' DNA-binding domain"/>
    <property type="match status" value="1"/>
</dbReference>
<reference evidence="2 3" key="1">
    <citation type="journal article" date="2020" name="Cell Host Microbe">
        <title>Functional and Genomic Variation between Human-Derived Isolates of Lachnospiraceae Reveals Inter- and Intra-Species Diversity.</title>
        <authorList>
            <person name="Sorbara M.T."/>
            <person name="Littmann E.R."/>
            <person name="Fontana E."/>
            <person name="Moody T.U."/>
            <person name="Kohout C.E."/>
            <person name="Gjonbalaj M."/>
            <person name="Eaton V."/>
            <person name="Seok R."/>
            <person name="Leiner I.M."/>
            <person name="Pamer E.G."/>
        </authorList>
    </citation>
    <scope>NUCLEOTIDE SEQUENCE [LARGE SCALE GENOMIC DNA]</scope>
    <source>
        <strain evidence="2 3">MSK.17.74</strain>
    </source>
</reference>